<evidence type="ECO:0000313" key="3">
    <source>
        <dbReference type="Proteomes" id="UP000306980"/>
    </source>
</evidence>
<dbReference type="InterPro" id="IPR012312">
    <property type="entry name" value="Hemerythrin-like"/>
</dbReference>
<dbReference type="EMBL" id="VCIA01000001">
    <property type="protein sequence ID" value="TMN23685.1"/>
    <property type="molecule type" value="Genomic_DNA"/>
</dbReference>
<dbReference type="RefSeq" id="WP_138604577.1">
    <property type="nucleotide sequence ID" value="NZ_VCIA01000001.1"/>
</dbReference>
<dbReference type="Gene3D" id="1.20.120.520">
    <property type="entry name" value="nmb1532 protein domain like"/>
    <property type="match status" value="1"/>
</dbReference>
<name>A0A5S3QPJ1_9BACI</name>
<sequence>MSGPALKRIDSHSAIHEATLNEAIELTKMLEKLVDNSQEEKAMELSYVLLEQWETRTLAHAEAEEEGLYKDLVEDNPELKDDIVALTRDHDLLRLLVAEVKQLLPEHGVNSDVVQRFHSLIIVDQLHNQKEMEVLPDH</sequence>
<dbReference type="AlphaFoldDB" id="A0A5S3QPJ1"/>
<dbReference type="Pfam" id="PF01814">
    <property type="entry name" value="Hemerythrin"/>
    <property type="match status" value="1"/>
</dbReference>
<proteinExistence type="predicted"/>
<organism evidence="2 3">
    <name type="scientific">Lentibacillus cibarius</name>
    <dbReference type="NCBI Taxonomy" id="2583219"/>
    <lineage>
        <taxon>Bacteria</taxon>
        <taxon>Bacillati</taxon>
        <taxon>Bacillota</taxon>
        <taxon>Bacilli</taxon>
        <taxon>Bacillales</taxon>
        <taxon>Bacillaceae</taxon>
        <taxon>Lentibacillus</taxon>
    </lineage>
</organism>
<dbReference type="Proteomes" id="UP000306980">
    <property type="component" value="Unassembled WGS sequence"/>
</dbReference>
<reference evidence="2 3" key="1">
    <citation type="submission" date="2019-05" db="EMBL/GenBank/DDBJ databases">
        <title>Genomic analysis of Lentibacillus sp. NKC220-2.</title>
        <authorList>
            <person name="Oh Y.J."/>
        </authorList>
    </citation>
    <scope>NUCLEOTIDE SEQUENCE [LARGE SCALE GENOMIC DNA]</scope>
    <source>
        <strain evidence="2 3">NKC220-2</strain>
    </source>
</reference>
<comment type="caution">
    <text evidence="2">The sequence shown here is derived from an EMBL/GenBank/DDBJ whole genome shotgun (WGS) entry which is preliminary data.</text>
</comment>
<dbReference type="OrthoDB" id="2678857at2"/>
<evidence type="ECO:0000313" key="2">
    <source>
        <dbReference type="EMBL" id="TMN23685.1"/>
    </source>
</evidence>
<accession>A0A5S3QPJ1</accession>
<protein>
    <recommendedName>
        <fullName evidence="1">Hemerythrin-like domain-containing protein</fullName>
    </recommendedName>
</protein>
<feature type="domain" description="Hemerythrin-like" evidence="1">
    <location>
        <begin position="25"/>
        <end position="130"/>
    </location>
</feature>
<evidence type="ECO:0000259" key="1">
    <source>
        <dbReference type="Pfam" id="PF01814"/>
    </source>
</evidence>
<gene>
    <name evidence="2" type="ORF">FFL34_17440</name>
</gene>